<feature type="transmembrane region" description="Helical" evidence="1">
    <location>
        <begin position="33"/>
        <end position="53"/>
    </location>
</feature>
<feature type="transmembrane region" description="Helical" evidence="1">
    <location>
        <begin position="101"/>
        <end position="122"/>
    </location>
</feature>
<sequence>MSITRLVHHQLALFWGIAVWLGALCVSQLPWHVIFTIAILVFNNLCIFILFWWDKRSSTLAHSRVAEKNLLLAGLLGLNIATPIAMFVLKHKTIKPSFNFKLLAVLFFQSLVFGVLFVNLFILR</sequence>
<keyword evidence="3" id="KW-1185">Reference proteome</keyword>
<evidence type="ECO:0000313" key="2">
    <source>
        <dbReference type="EMBL" id="MBE0348456.1"/>
    </source>
</evidence>
<keyword evidence="1" id="KW-1133">Transmembrane helix</keyword>
<gene>
    <name evidence="2" type="ORF">PPEP_b0201</name>
</gene>
<comment type="caution">
    <text evidence="2">The sequence shown here is derived from an EMBL/GenBank/DDBJ whole genome shotgun (WGS) entry which is preliminary data.</text>
</comment>
<dbReference type="AlphaFoldDB" id="A0A8I0MYZ9"/>
<evidence type="ECO:0000313" key="3">
    <source>
        <dbReference type="Proteomes" id="UP000660708"/>
    </source>
</evidence>
<keyword evidence="1" id="KW-0472">Membrane</keyword>
<feature type="transmembrane region" description="Helical" evidence="1">
    <location>
        <begin position="6"/>
        <end position="26"/>
    </location>
</feature>
<name>A0A8I0MYZ9_9GAMM</name>
<dbReference type="InterPro" id="IPR010718">
    <property type="entry name" value="DUF1294"/>
</dbReference>
<dbReference type="EMBL" id="AQHF01000033">
    <property type="protein sequence ID" value="MBE0348456.1"/>
    <property type="molecule type" value="Genomic_DNA"/>
</dbReference>
<reference evidence="2 3" key="1">
    <citation type="submission" date="2015-06" db="EMBL/GenBank/DDBJ databases">
        <title>Genome sequence of Pseudoalteromonas peptidolytica.</title>
        <authorList>
            <person name="Xie B.-B."/>
            <person name="Rong J.-C."/>
            <person name="Qin Q.-L."/>
            <person name="Zhang Y.-Z."/>
        </authorList>
    </citation>
    <scope>NUCLEOTIDE SEQUENCE [LARGE SCALE GENOMIC DNA]</scope>
    <source>
        <strain evidence="2 3">F12-50-A1</strain>
    </source>
</reference>
<organism evidence="2 3">
    <name type="scientific">Pseudoalteromonas peptidolytica F12-50-A1</name>
    <dbReference type="NCBI Taxonomy" id="1315280"/>
    <lineage>
        <taxon>Bacteria</taxon>
        <taxon>Pseudomonadati</taxon>
        <taxon>Pseudomonadota</taxon>
        <taxon>Gammaproteobacteria</taxon>
        <taxon>Alteromonadales</taxon>
        <taxon>Pseudoalteromonadaceae</taxon>
        <taxon>Pseudoalteromonas</taxon>
    </lineage>
</organism>
<dbReference type="Proteomes" id="UP000660708">
    <property type="component" value="Unassembled WGS sequence"/>
</dbReference>
<feature type="transmembrane region" description="Helical" evidence="1">
    <location>
        <begin position="69"/>
        <end position="89"/>
    </location>
</feature>
<dbReference type="Pfam" id="PF06961">
    <property type="entry name" value="DUF1294"/>
    <property type="match status" value="1"/>
</dbReference>
<protein>
    <recommendedName>
        <fullName evidence="4">DUF1294 domain-containing protein</fullName>
    </recommendedName>
</protein>
<evidence type="ECO:0008006" key="4">
    <source>
        <dbReference type="Google" id="ProtNLM"/>
    </source>
</evidence>
<proteinExistence type="predicted"/>
<accession>A0A8I0MYZ9</accession>
<dbReference type="RefSeq" id="WP_125253022.1">
    <property type="nucleotide sequence ID" value="NZ_AQHF01000033.1"/>
</dbReference>
<keyword evidence="1" id="KW-0812">Transmembrane</keyword>
<evidence type="ECO:0000256" key="1">
    <source>
        <dbReference type="SAM" id="Phobius"/>
    </source>
</evidence>